<evidence type="ECO:0000313" key="3">
    <source>
        <dbReference type="Proteomes" id="UP000006310"/>
    </source>
</evidence>
<dbReference type="Pfam" id="PF04032">
    <property type="entry name" value="Rpr2"/>
    <property type="match status" value="1"/>
</dbReference>
<proteinExistence type="predicted"/>
<protein>
    <submittedName>
        <fullName evidence="2">Uncharacterized protein</fullName>
    </submittedName>
</protein>
<dbReference type="eggNOG" id="ENOG502S5IC">
    <property type="taxonomic scope" value="Eukaryota"/>
</dbReference>
<dbReference type="GO" id="GO:0006397">
    <property type="term" value="P:mRNA processing"/>
    <property type="evidence" value="ECO:0007669"/>
    <property type="project" value="EnsemblFungi"/>
</dbReference>
<reference evidence="2 3" key="1">
    <citation type="journal article" date="2011" name="Proc. Natl. Acad. Sci. U.S.A.">
        <title>Evolutionary erosion of yeast sex chromosomes by mating-type switching accidents.</title>
        <authorList>
            <person name="Gordon J.L."/>
            <person name="Armisen D."/>
            <person name="Proux-Wera E."/>
            <person name="Oheigeartaigh S.S."/>
            <person name="Byrne K.P."/>
            <person name="Wolfe K.H."/>
        </authorList>
    </citation>
    <scope>NUCLEOTIDE SEQUENCE [LARGE SCALE GENOMIC DNA]</scope>
    <source>
        <strain evidence="3">ATCC MYA-139 / BCRC 22969 / CBS 8797 / CCRC 22969 / KCTC 17520 / NBRC 10181 / NCYC 3082</strain>
    </source>
</reference>
<dbReference type="GO" id="GO:0000460">
    <property type="term" value="P:maturation of 5.8S rRNA"/>
    <property type="evidence" value="ECO:0007669"/>
    <property type="project" value="EnsemblFungi"/>
</dbReference>
<accession>J7RJM3</accession>
<keyword evidence="3" id="KW-1185">Reference proteome</keyword>
<dbReference type="KEGG" id="kng:KNAG_0C06170"/>
<dbReference type="RefSeq" id="XP_022463959.1">
    <property type="nucleotide sequence ID" value="XM_022607355.1"/>
</dbReference>
<name>J7RJM3_HUIN7</name>
<evidence type="ECO:0000313" key="2">
    <source>
        <dbReference type="EMBL" id="CCK69713.1"/>
    </source>
</evidence>
<dbReference type="Proteomes" id="UP000006310">
    <property type="component" value="Chromosome 3"/>
</dbReference>
<dbReference type="EMBL" id="HE978316">
    <property type="protein sequence ID" value="CCK69713.1"/>
    <property type="molecule type" value="Genomic_DNA"/>
</dbReference>
<reference evidence="3" key="2">
    <citation type="submission" date="2012-08" db="EMBL/GenBank/DDBJ databases">
        <title>Genome sequence of Kazachstania naganishii.</title>
        <authorList>
            <person name="Gordon J.L."/>
            <person name="Armisen D."/>
            <person name="Proux-Wera E."/>
            <person name="OhEigeartaigh S.S."/>
            <person name="Byrne K.P."/>
            <person name="Wolfe K.H."/>
        </authorList>
    </citation>
    <scope>NUCLEOTIDE SEQUENCE [LARGE SCALE GENOMIC DNA]</scope>
    <source>
        <strain evidence="3">ATCC MYA-139 / BCRC 22969 / CBS 8797 / CCRC 22969 / KCTC 17520 / NBRC 10181 / NCYC 3082</strain>
    </source>
</reference>
<dbReference type="PANTHER" id="PTHR14742:SF3">
    <property type="entry name" value="RIBONUCLEASE MRP PROTEIN SUBUNIT SNM1"/>
    <property type="match status" value="1"/>
</dbReference>
<dbReference type="PANTHER" id="PTHR14742">
    <property type="entry name" value="RIBONUCLEASE P SUBUNIT P21"/>
    <property type="match status" value="1"/>
</dbReference>
<feature type="region of interest" description="Disordered" evidence="1">
    <location>
        <begin position="106"/>
        <end position="186"/>
    </location>
</feature>
<evidence type="ECO:0000256" key="1">
    <source>
        <dbReference type="SAM" id="MobiDB-lite"/>
    </source>
</evidence>
<dbReference type="GO" id="GO:0008033">
    <property type="term" value="P:tRNA processing"/>
    <property type="evidence" value="ECO:0007669"/>
    <property type="project" value="TreeGrafter"/>
</dbReference>
<dbReference type="OrthoDB" id="4066853at2759"/>
<dbReference type="GeneID" id="34525393"/>
<sequence>MNREQRERFRDTHLRFQYDLLHYLPRSSSTAPLAGLYLKKFYNATKRYQLQLPAQIVQADAKFCGQCGIVRVAHHNLLVSKQQGSSGQPSNRLLYTCRQCGREASFNLGEDPPLESPKTAESDSTKVSAQAGKVQKSAGSSAKERAKKRKQNSLSNLLSRKNAEQKNRTSGSGSSNILSLEDFMQQ</sequence>
<dbReference type="HOGENOM" id="CLU_122019_0_0_1"/>
<dbReference type="GO" id="GO:0030541">
    <property type="term" value="P:plasmid partitioning"/>
    <property type="evidence" value="ECO:0007669"/>
    <property type="project" value="EnsemblFungi"/>
</dbReference>
<dbReference type="STRING" id="1071383.J7RJM3"/>
<dbReference type="OMA" id="KCIQVNC"/>
<dbReference type="AlphaFoldDB" id="J7RJM3"/>
<gene>
    <name evidence="2" type="primary">KNAG0C06170</name>
    <name evidence="2" type="ordered locus">KNAG_0C06170</name>
</gene>
<dbReference type="InterPro" id="IPR007175">
    <property type="entry name" value="Rpr2/Snm1/Rpp21"/>
</dbReference>
<dbReference type="GO" id="GO:0000172">
    <property type="term" value="C:ribonuclease MRP complex"/>
    <property type="evidence" value="ECO:0007669"/>
    <property type="project" value="EnsemblFungi"/>
</dbReference>
<dbReference type="GO" id="GO:0042134">
    <property type="term" value="F:rRNA primary transcript binding"/>
    <property type="evidence" value="ECO:0007669"/>
    <property type="project" value="EnsemblFungi"/>
</dbReference>
<dbReference type="GO" id="GO:0005655">
    <property type="term" value="C:nucleolar ribonuclease P complex"/>
    <property type="evidence" value="ECO:0007669"/>
    <property type="project" value="TreeGrafter"/>
</dbReference>
<feature type="compositionally biased region" description="Polar residues" evidence="1">
    <location>
        <begin position="168"/>
        <end position="186"/>
    </location>
</feature>
<organism evidence="2 3">
    <name type="scientific">Huiozyma naganishii (strain ATCC MYA-139 / BCRC 22969 / CBS 8797 / KCTC 17520 / NBRC 10181 / NCYC 3082 / Yp74L-3)</name>
    <name type="common">Yeast</name>
    <name type="synonym">Kazachstania naganishii</name>
    <dbReference type="NCBI Taxonomy" id="1071383"/>
    <lineage>
        <taxon>Eukaryota</taxon>
        <taxon>Fungi</taxon>
        <taxon>Dikarya</taxon>
        <taxon>Ascomycota</taxon>
        <taxon>Saccharomycotina</taxon>
        <taxon>Saccharomycetes</taxon>
        <taxon>Saccharomycetales</taxon>
        <taxon>Saccharomycetaceae</taxon>
        <taxon>Huiozyma</taxon>
    </lineage>
</organism>